<protein>
    <recommendedName>
        <fullName evidence="11">Coatomer subunit zeta</fullName>
    </recommendedName>
</protein>
<evidence type="ECO:0000256" key="5">
    <source>
        <dbReference type="ARBA" id="ARBA00022927"/>
    </source>
</evidence>
<reference evidence="13" key="1">
    <citation type="submission" date="2022-11" db="UniProtKB">
        <authorList>
            <consortium name="WormBaseParasite"/>
        </authorList>
    </citation>
    <scope>IDENTIFICATION</scope>
</reference>
<dbReference type="AlphaFoldDB" id="A0A915DZL4"/>
<comment type="subunit">
    <text evidence="11">Oligomeric complex that consists of at least the alpha, beta, beta', gamma, delta, epsilon and zeta subunits.</text>
</comment>
<dbReference type="PANTHER" id="PTHR11043:SF0">
    <property type="entry name" value="COATOMER SUBUNIT ZETA"/>
    <property type="match status" value="1"/>
</dbReference>
<dbReference type="InterPro" id="IPR011012">
    <property type="entry name" value="Longin-like_dom_sf"/>
</dbReference>
<evidence type="ECO:0000256" key="4">
    <source>
        <dbReference type="ARBA" id="ARBA00022448"/>
    </source>
</evidence>
<evidence type="ECO:0000256" key="6">
    <source>
        <dbReference type="ARBA" id="ARBA00023034"/>
    </source>
</evidence>
<comment type="function">
    <text evidence="10">The coatomer is a cytosolic protein complex that binds to dilysine motifs and reversibly associates with Golgi non-clathrin-coated vesicles, which further mediate biosynthetic protein transport from the ER, via the Golgi up to the trans Golgi network. Coatomer complex is required for budding from Golgi membranes, and is essential for the retrograde Golgi-to-ER transport of dilysine-tagged proteins. The zeta subunit may be involved in regulating the coat assembly and, hence, the rate of biosynthetic protein transport due to its association-dissociation properties with the coatomer complex.</text>
</comment>
<dbReference type="GO" id="GO:0006890">
    <property type="term" value="P:retrograde vesicle-mediated transport, Golgi to endoplasmic reticulum"/>
    <property type="evidence" value="ECO:0007669"/>
    <property type="project" value="UniProtKB-UniRule"/>
</dbReference>
<evidence type="ECO:0000256" key="1">
    <source>
        <dbReference type="ARBA" id="ARBA00004156"/>
    </source>
</evidence>
<evidence type="ECO:0000256" key="8">
    <source>
        <dbReference type="ARBA" id="ARBA00023329"/>
    </source>
</evidence>
<organism evidence="12 13">
    <name type="scientific">Ditylenchus dipsaci</name>
    <dbReference type="NCBI Taxonomy" id="166011"/>
    <lineage>
        <taxon>Eukaryota</taxon>
        <taxon>Metazoa</taxon>
        <taxon>Ecdysozoa</taxon>
        <taxon>Nematoda</taxon>
        <taxon>Chromadorea</taxon>
        <taxon>Rhabditida</taxon>
        <taxon>Tylenchina</taxon>
        <taxon>Tylenchomorpha</taxon>
        <taxon>Sphaerularioidea</taxon>
        <taxon>Anguinidae</taxon>
        <taxon>Anguininae</taxon>
        <taxon>Ditylenchus</taxon>
    </lineage>
</organism>
<keyword evidence="7 11" id="KW-0472">Membrane</keyword>
<evidence type="ECO:0000313" key="12">
    <source>
        <dbReference type="Proteomes" id="UP000887574"/>
    </source>
</evidence>
<accession>A0A915DZL4</accession>
<keyword evidence="12" id="KW-1185">Reference proteome</keyword>
<dbReference type="GO" id="GO:0006886">
    <property type="term" value="P:intracellular protein transport"/>
    <property type="evidence" value="ECO:0007669"/>
    <property type="project" value="TreeGrafter"/>
</dbReference>
<keyword evidence="8 11" id="KW-0968">Cytoplasmic vesicle</keyword>
<evidence type="ECO:0000256" key="9">
    <source>
        <dbReference type="ARBA" id="ARBA00029433"/>
    </source>
</evidence>
<keyword evidence="6 11" id="KW-0333">Golgi apparatus</keyword>
<dbReference type="GO" id="GO:0000139">
    <property type="term" value="C:Golgi membrane"/>
    <property type="evidence" value="ECO:0007669"/>
    <property type="project" value="UniProtKB-SubCell"/>
</dbReference>
<dbReference type="SUPFAM" id="SSF64356">
    <property type="entry name" value="SNARE-like"/>
    <property type="match status" value="1"/>
</dbReference>
<sequence>MTDSYQSCRILDQGDGSRLAAKSFDKDVSNRKRFDTFEKNLFKKTHELMVLFYLYRLTEIILLDGLICVYRTNVDENELILVSVLNGLYDSISTVLRKNVEKRVFWITWMWLVSFAKRLSNNISSFTGFLIMDELCDDGVILETDAQAIVSRCVVRPDDLAFGDQSVPSLACLSLESTLIRKESLRDWALRIEKEVDEKSLTFYILLNNIDGRALRDPIQQKLSPFLLSFKSRSFNCHNRSCERDYALGSVFRNLYSFNWPGTFLDNESLWRRNVSRRIENPWVGYQASGWSHNMASLEVFWQATTQNSRKILQQLAIHAGSTKTRRVKRGPLLDAS</sequence>
<evidence type="ECO:0000313" key="13">
    <source>
        <dbReference type="WBParaSite" id="jg24877"/>
    </source>
</evidence>
<proteinExistence type="inferred from homology"/>
<dbReference type="GO" id="GO:0006891">
    <property type="term" value="P:intra-Golgi vesicle-mediated transport"/>
    <property type="evidence" value="ECO:0007669"/>
    <property type="project" value="TreeGrafter"/>
</dbReference>
<evidence type="ECO:0000256" key="10">
    <source>
        <dbReference type="ARBA" id="ARBA00045555"/>
    </source>
</evidence>
<evidence type="ECO:0000256" key="7">
    <source>
        <dbReference type="ARBA" id="ARBA00023136"/>
    </source>
</evidence>
<dbReference type="Gene3D" id="3.30.450.60">
    <property type="match status" value="1"/>
</dbReference>
<dbReference type="InterPro" id="IPR039652">
    <property type="entry name" value="Coatomer_zeta"/>
</dbReference>
<comment type="subcellular location">
    <subcellularLocation>
        <location evidence="11">Cytoplasm</location>
    </subcellularLocation>
    <subcellularLocation>
        <location evidence="11">Golgi apparatus membrane</location>
        <topology evidence="11">Peripheral membrane protein</topology>
        <orientation evidence="11">Cytoplasmic side</orientation>
    </subcellularLocation>
    <subcellularLocation>
        <location evidence="11">Cytoplasmic vesicle</location>
        <location evidence="11">COPI-coated vesicle membrane</location>
        <topology evidence="11">Peripheral membrane protein</topology>
        <orientation evidence="11">Cytoplasmic side</orientation>
    </subcellularLocation>
    <subcellularLocation>
        <location evidence="1">Cytoplasmic vesicle membrane</location>
    </subcellularLocation>
    <subcellularLocation>
        <location evidence="9">Endomembrane system</location>
        <topology evidence="9">Peripheral membrane protein</topology>
        <orientation evidence="9">Cytoplasmic side</orientation>
    </subcellularLocation>
    <subcellularLocation>
        <location evidence="2">Golgi apparatus</location>
    </subcellularLocation>
</comment>
<dbReference type="WBParaSite" id="jg24877">
    <property type="protein sequence ID" value="jg24877"/>
    <property type="gene ID" value="jg24877"/>
</dbReference>
<evidence type="ECO:0000256" key="2">
    <source>
        <dbReference type="ARBA" id="ARBA00004555"/>
    </source>
</evidence>
<keyword evidence="5 11" id="KW-0653">Protein transport</keyword>
<keyword evidence="11" id="KW-0963">Cytoplasm</keyword>
<keyword evidence="11" id="KW-0931">ER-Golgi transport</keyword>
<evidence type="ECO:0000256" key="11">
    <source>
        <dbReference type="RuleBase" id="RU366053"/>
    </source>
</evidence>
<dbReference type="Proteomes" id="UP000887574">
    <property type="component" value="Unplaced"/>
</dbReference>
<evidence type="ECO:0000256" key="3">
    <source>
        <dbReference type="ARBA" id="ARBA00006972"/>
    </source>
</evidence>
<name>A0A915DZL4_9BILA</name>
<keyword evidence="4 11" id="KW-0813">Transport</keyword>
<comment type="similarity">
    <text evidence="3 11">Belongs to the adaptor complexes small subunit family.</text>
</comment>
<dbReference type="PANTHER" id="PTHR11043">
    <property type="entry name" value="ZETA-COAT PROTEIN"/>
    <property type="match status" value="1"/>
</dbReference>
<dbReference type="GO" id="GO:0030126">
    <property type="term" value="C:COPI vesicle coat"/>
    <property type="evidence" value="ECO:0007669"/>
    <property type="project" value="UniProtKB-UniRule"/>
</dbReference>